<keyword evidence="5" id="KW-0046">Antibiotic resistance</keyword>
<evidence type="ECO:0000256" key="6">
    <source>
        <dbReference type="SAM" id="MobiDB-lite"/>
    </source>
</evidence>
<feature type="region of interest" description="Disordered" evidence="6">
    <location>
        <begin position="1"/>
        <end position="22"/>
    </location>
</feature>
<evidence type="ECO:0000256" key="7">
    <source>
        <dbReference type="SAM" id="Phobius"/>
    </source>
</evidence>
<evidence type="ECO:0000313" key="10">
    <source>
        <dbReference type="Proteomes" id="UP001157126"/>
    </source>
</evidence>
<dbReference type="PIRSF" id="PIRSF006648">
    <property type="entry name" value="DrrB"/>
    <property type="match status" value="1"/>
</dbReference>
<dbReference type="PANTHER" id="PTHR43229">
    <property type="entry name" value="NODULATION PROTEIN J"/>
    <property type="match status" value="1"/>
</dbReference>
<protein>
    <submittedName>
        <fullName evidence="9">ABC transporter</fullName>
    </submittedName>
</protein>
<feature type="transmembrane region" description="Helical" evidence="7">
    <location>
        <begin position="190"/>
        <end position="212"/>
    </location>
</feature>
<proteinExistence type="predicted"/>
<sequence length="264" mass="27229">MTTPGAHAGADPTSRPGPRPAPPLARILTQARFETGTLLRNGEQLLVAIILPALALFGLATAPVPGFDGPDRIELAMAGVLGLAVISTAFTAQAISTGFDRRYGVLRLLGTTPLGRDGLLWAKGLAVLVVLAIQFVVLGALGLALGWRPSPWDLLAAIPVLLLASWAFVSLALLLAGVLRAEAVLAVANLLWVLLLGVGGVVIPATVLPPGLAHVAPFLPSGALGDGMRTALLGGGIDLPALLVLAVWALVATLLARRFFRWSD</sequence>
<dbReference type="InterPro" id="IPR000412">
    <property type="entry name" value="ABC_2_transport"/>
</dbReference>
<dbReference type="InterPro" id="IPR051784">
    <property type="entry name" value="Nod_factor_ABC_transporter"/>
</dbReference>
<dbReference type="PANTHER" id="PTHR43229:SF2">
    <property type="entry name" value="NODULATION PROTEIN J"/>
    <property type="match status" value="1"/>
</dbReference>
<dbReference type="EMBL" id="BSUO01000001">
    <property type="protein sequence ID" value="GMA39499.1"/>
    <property type="molecule type" value="Genomic_DNA"/>
</dbReference>
<feature type="transmembrane region" description="Helical" evidence="7">
    <location>
        <begin position="232"/>
        <end position="256"/>
    </location>
</feature>
<comment type="subcellular location">
    <subcellularLocation>
        <location evidence="1">Membrane</location>
        <topology evidence="1">Multi-pass membrane protein</topology>
    </subcellularLocation>
</comment>
<dbReference type="Pfam" id="PF12698">
    <property type="entry name" value="ABC2_membrane_3"/>
    <property type="match status" value="1"/>
</dbReference>
<reference evidence="10" key="1">
    <citation type="journal article" date="2019" name="Int. J. Syst. Evol. Microbiol.">
        <title>The Global Catalogue of Microorganisms (GCM) 10K type strain sequencing project: providing services to taxonomists for standard genome sequencing and annotation.</title>
        <authorList>
            <consortium name="The Broad Institute Genomics Platform"/>
            <consortium name="The Broad Institute Genome Sequencing Center for Infectious Disease"/>
            <person name="Wu L."/>
            <person name="Ma J."/>
        </authorList>
    </citation>
    <scope>NUCLEOTIDE SEQUENCE [LARGE SCALE GENOMIC DNA]</scope>
    <source>
        <strain evidence="10">NBRC 113072</strain>
    </source>
</reference>
<evidence type="ECO:0000256" key="2">
    <source>
        <dbReference type="ARBA" id="ARBA00022692"/>
    </source>
</evidence>
<evidence type="ECO:0000256" key="3">
    <source>
        <dbReference type="ARBA" id="ARBA00022989"/>
    </source>
</evidence>
<evidence type="ECO:0000259" key="8">
    <source>
        <dbReference type="Pfam" id="PF12698"/>
    </source>
</evidence>
<evidence type="ECO:0000313" key="9">
    <source>
        <dbReference type="EMBL" id="GMA39499.1"/>
    </source>
</evidence>
<keyword evidence="3 7" id="KW-1133">Transmembrane helix</keyword>
<comment type="caution">
    <text evidence="9">The sequence shown here is derived from an EMBL/GenBank/DDBJ whole genome shotgun (WGS) entry which is preliminary data.</text>
</comment>
<gene>
    <name evidence="9" type="ORF">GCM10025883_15440</name>
</gene>
<dbReference type="Proteomes" id="UP001157126">
    <property type="component" value="Unassembled WGS sequence"/>
</dbReference>
<feature type="transmembrane region" description="Helical" evidence="7">
    <location>
        <begin position="45"/>
        <end position="64"/>
    </location>
</feature>
<dbReference type="RefSeq" id="WP_284303399.1">
    <property type="nucleotide sequence ID" value="NZ_BSUO01000001.1"/>
</dbReference>
<feature type="transmembrane region" description="Helical" evidence="7">
    <location>
        <begin position="120"/>
        <end position="144"/>
    </location>
</feature>
<feature type="transmembrane region" description="Helical" evidence="7">
    <location>
        <begin position="76"/>
        <end position="99"/>
    </location>
</feature>
<feature type="domain" description="ABC-2 type transporter transmembrane" evidence="8">
    <location>
        <begin position="76"/>
        <end position="256"/>
    </location>
</feature>
<organism evidence="9 10">
    <name type="scientific">Mobilicoccus caccae</name>
    <dbReference type="NCBI Taxonomy" id="1859295"/>
    <lineage>
        <taxon>Bacteria</taxon>
        <taxon>Bacillati</taxon>
        <taxon>Actinomycetota</taxon>
        <taxon>Actinomycetes</taxon>
        <taxon>Micrococcales</taxon>
        <taxon>Dermatophilaceae</taxon>
        <taxon>Mobilicoccus</taxon>
    </lineage>
</organism>
<keyword evidence="2 7" id="KW-0812">Transmembrane</keyword>
<accession>A0ABQ6IPU6</accession>
<evidence type="ECO:0000256" key="5">
    <source>
        <dbReference type="ARBA" id="ARBA00023251"/>
    </source>
</evidence>
<name>A0ABQ6IPU6_9MICO</name>
<dbReference type="InterPro" id="IPR013525">
    <property type="entry name" value="ABC2_TM"/>
</dbReference>
<feature type="transmembrane region" description="Helical" evidence="7">
    <location>
        <begin position="156"/>
        <end position="178"/>
    </location>
</feature>
<evidence type="ECO:0000256" key="4">
    <source>
        <dbReference type="ARBA" id="ARBA00023136"/>
    </source>
</evidence>
<keyword evidence="4 7" id="KW-0472">Membrane</keyword>
<evidence type="ECO:0000256" key="1">
    <source>
        <dbReference type="ARBA" id="ARBA00004141"/>
    </source>
</evidence>
<keyword evidence="10" id="KW-1185">Reference proteome</keyword>